<dbReference type="InterPro" id="IPR002035">
    <property type="entry name" value="VWF_A"/>
</dbReference>
<keyword evidence="2" id="KW-1185">Reference proteome</keyword>
<accession>A0A8J1UUL9</accession>
<dbReference type="CDD" id="cd00198">
    <property type="entry name" value="vWFA"/>
    <property type="match status" value="1"/>
</dbReference>
<dbReference type="EMBL" id="CAIIXF020000012">
    <property type="protein sequence ID" value="CAH1800784.1"/>
    <property type="molecule type" value="Genomic_DNA"/>
</dbReference>
<organism evidence="1 2">
    <name type="scientific">Owenia fusiformis</name>
    <name type="common">Polychaete worm</name>
    <dbReference type="NCBI Taxonomy" id="6347"/>
    <lineage>
        <taxon>Eukaryota</taxon>
        <taxon>Metazoa</taxon>
        <taxon>Spiralia</taxon>
        <taxon>Lophotrochozoa</taxon>
        <taxon>Annelida</taxon>
        <taxon>Polychaeta</taxon>
        <taxon>Sedentaria</taxon>
        <taxon>Canalipalpata</taxon>
        <taxon>Sabellida</taxon>
        <taxon>Oweniida</taxon>
        <taxon>Oweniidae</taxon>
        <taxon>Owenia</taxon>
    </lineage>
</organism>
<comment type="caution">
    <text evidence="1">The sequence shown here is derived from an EMBL/GenBank/DDBJ whole genome shotgun (WGS) entry which is preliminary data.</text>
</comment>
<dbReference type="InterPro" id="IPR036465">
    <property type="entry name" value="vWFA_dom_sf"/>
</dbReference>
<reference evidence="1" key="1">
    <citation type="submission" date="2022-03" db="EMBL/GenBank/DDBJ databases">
        <authorList>
            <person name="Martin C."/>
        </authorList>
    </citation>
    <scope>NUCLEOTIDE SEQUENCE</scope>
</reference>
<name>A0A8J1UUL9_OWEFU</name>
<sequence>MVYQEIVFTLALLMTHQQVAQGNFINQMRRKAKLNKIPSNGVFDKFKLNLEGGLSAGGIPKITTKTPNNDQIVNPAASVSVCADIVFANDASCSLGRNVRDDQVKLIIDIASRFQISDIAGARFGAFSFGQYVDVQSKVDFNPGANSDTILTGLESLRTANMTCRTIPYRAMSMASGYFNGDDDRDDGEFKDVLIFIGDGWTSPIRTRKLSLKLADMLKKDDVDILWIKTQARNRRDEKNEIKYGGTAIDVEILPIVGDVDKIFVYTQGDNQRVVNNVSEYLFKKYKCG</sequence>
<gene>
    <name evidence="1" type="ORF">OFUS_LOCUS24627</name>
</gene>
<dbReference type="Proteomes" id="UP000749559">
    <property type="component" value="Unassembled WGS sequence"/>
</dbReference>
<protein>
    <submittedName>
        <fullName evidence="1">Uncharacterized protein</fullName>
    </submittedName>
</protein>
<dbReference type="PROSITE" id="PS50234">
    <property type="entry name" value="VWFA"/>
    <property type="match status" value="1"/>
</dbReference>
<evidence type="ECO:0000313" key="1">
    <source>
        <dbReference type="EMBL" id="CAH1800784.1"/>
    </source>
</evidence>
<proteinExistence type="predicted"/>
<dbReference type="Gene3D" id="3.40.50.410">
    <property type="entry name" value="von Willebrand factor, type A domain"/>
    <property type="match status" value="1"/>
</dbReference>
<dbReference type="SUPFAM" id="SSF53300">
    <property type="entry name" value="vWA-like"/>
    <property type="match status" value="1"/>
</dbReference>
<evidence type="ECO:0000313" key="2">
    <source>
        <dbReference type="Proteomes" id="UP000749559"/>
    </source>
</evidence>
<dbReference type="AlphaFoldDB" id="A0A8J1UUL9"/>